<dbReference type="GO" id="GO:0046983">
    <property type="term" value="F:protein dimerization activity"/>
    <property type="evidence" value="ECO:0007669"/>
    <property type="project" value="InterPro"/>
</dbReference>
<keyword evidence="3 8" id="KW-0812">Transmembrane</keyword>
<dbReference type="Proteomes" id="UP000318431">
    <property type="component" value="Unassembled WGS sequence"/>
</dbReference>
<comment type="caution">
    <text evidence="11">The sequence shown here is derived from an EMBL/GenBank/DDBJ whole genome shotgun (WGS) entry which is preliminary data.</text>
</comment>
<keyword evidence="2" id="KW-0808">Transferase</keyword>
<organism evidence="11 12">
    <name type="scientific">Pseudoduganella lurida</name>
    <dbReference type="NCBI Taxonomy" id="1036180"/>
    <lineage>
        <taxon>Bacteria</taxon>
        <taxon>Pseudomonadati</taxon>
        <taxon>Pseudomonadota</taxon>
        <taxon>Betaproteobacteria</taxon>
        <taxon>Burkholderiales</taxon>
        <taxon>Oxalobacteraceae</taxon>
        <taxon>Telluria group</taxon>
        <taxon>Pseudoduganella</taxon>
    </lineage>
</organism>
<keyword evidence="7 8" id="KW-0472">Membrane</keyword>
<comment type="subcellular location">
    <subcellularLocation>
        <location evidence="1">Membrane</location>
    </subcellularLocation>
</comment>
<keyword evidence="6" id="KW-0902">Two-component regulatory system</keyword>
<accession>A0A562R8H5</accession>
<evidence type="ECO:0000259" key="9">
    <source>
        <dbReference type="PROSITE" id="PS50109"/>
    </source>
</evidence>
<evidence type="ECO:0000256" key="5">
    <source>
        <dbReference type="ARBA" id="ARBA00022989"/>
    </source>
</evidence>
<dbReference type="SUPFAM" id="SSF55874">
    <property type="entry name" value="ATPase domain of HSP90 chaperone/DNA topoisomerase II/histidine kinase"/>
    <property type="match status" value="1"/>
</dbReference>
<evidence type="ECO:0000256" key="3">
    <source>
        <dbReference type="ARBA" id="ARBA00022692"/>
    </source>
</evidence>
<dbReference type="InterPro" id="IPR003594">
    <property type="entry name" value="HATPase_dom"/>
</dbReference>
<dbReference type="InterPro" id="IPR042240">
    <property type="entry name" value="CHASE_sf"/>
</dbReference>
<dbReference type="PANTHER" id="PTHR24421">
    <property type="entry name" value="NITRATE/NITRITE SENSOR PROTEIN NARX-RELATED"/>
    <property type="match status" value="1"/>
</dbReference>
<dbReference type="RefSeq" id="WP_145649653.1">
    <property type="nucleotide sequence ID" value="NZ_VLLB01000004.1"/>
</dbReference>
<evidence type="ECO:0000256" key="2">
    <source>
        <dbReference type="ARBA" id="ARBA00022679"/>
    </source>
</evidence>
<keyword evidence="5 8" id="KW-1133">Transmembrane helix</keyword>
<gene>
    <name evidence="11" type="ORF">IP91_02760</name>
</gene>
<dbReference type="GO" id="GO:0016020">
    <property type="term" value="C:membrane"/>
    <property type="evidence" value="ECO:0007669"/>
    <property type="project" value="UniProtKB-SubCell"/>
</dbReference>
<dbReference type="Gene3D" id="3.30.565.10">
    <property type="entry name" value="Histidine kinase-like ATPase, C-terminal domain"/>
    <property type="match status" value="1"/>
</dbReference>
<dbReference type="InterPro" id="IPR050482">
    <property type="entry name" value="Sensor_HK_TwoCompSys"/>
</dbReference>
<dbReference type="AlphaFoldDB" id="A0A562R8H5"/>
<reference evidence="11 12" key="1">
    <citation type="journal article" date="2015" name="Stand. Genomic Sci.">
        <title>Genomic Encyclopedia of Bacterial and Archaeal Type Strains, Phase III: the genomes of soil and plant-associated and newly described type strains.</title>
        <authorList>
            <person name="Whitman W.B."/>
            <person name="Woyke T."/>
            <person name="Klenk H.P."/>
            <person name="Zhou Y."/>
            <person name="Lilburn T.G."/>
            <person name="Beck B.J."/>
            <person name="De Vos P."/>
            <person name="Vandamme P."/>
            <person name="Eisen J.A."/>
            <person name="Garrity G."/>
            <person name="Hugenholtz P."/>
            <person name="Kyrpides N.C."/>
        </authorList>
    </citation>
    <scope>NUCLEOTIDE SEQUENCE [LARGE SCALE GENOMIC DNA]</scope>
    <source>
        <strain evidence="11 12">CGMCC 1.10822</strain>
    </source>
</reference>
<dbReference type="PROSITE" id="PS50839">
    <property type="entry name" value="CHASE"/>
    <property type="match status" value="1"/>
</dbReference>
<dbReference type="SMART" id="SM00387">
    <property type="entry name" value="HATPase_c"/>
    <property type="match status" value="1"/>
</dbReference>
<protein>
    <submittedName>
        <fullName evidence="11">Signal transduction histidine kinase</fullName>
    </submittedName>
</protein>
<dbReference type="EMBL" id="VLLB01000004">
    <property type="protein sequence ID" value="TWI65352.1"/>
    <property type="molecule type" value="Genomic_DNA"/>
</dbReference>
<dbReference type="InterPro" id="IPR011712">
    <property type="entry name" value="Sig_transdc_His_kin_sub3_dim/P"/>
</dbReference>
<dbReference type="Gene3D" id="1.20.5.1930">
    <property type="match status" value="1"/>
</dbReference>
<feature type="transmembrane region" description="Helical" evidence="8">
    <location>
        <begin position="326"/>
        <end position="346"/>
    </location>
</feature>
<proteinExistence type="predicted"/>
<feature type="domain" description="CHASE" evidence="10">
    <location>
        <begin position="79"/>
        <end position="311"/>
    </location>
</feature>
<evidence type="ECO:0000313" key="12">
    <source>
        <dbReference type="Proteomes" id="UP000318431"/>
    </source>
</evidence>
<dbReference type="GO" id="GO:0000155">
    <property type="term" value="F:phosphorelay sensor kinase activity"/>
    <property type="evidence" value="ECO:0007669"/>
    <property type="project" value="InterPro"/>
</dbReference>
<evidence type="ECO:0000313" key="11">
    <source>
        <dbReference type="EMBL" id="TWI65352.1"/>
    </source>
</evidence>
<evidence type="ECO:0000259" key="10">
    <source>
        <dbReference type="PROSITE" id="PS50839"/>
    </source>
</evidence>
<evidence type="ECO:0000256" key="8">
    <source>
        <dbReference type="SAM" id="Phobius"/>
    </source>
</evidence>
<sequence>MDHVTTGKLQGDPATPSWWSGVLLSVMVGGCFYAWMANSLETEAVERFRNQARSIQYNVAGGIKACTDVLRGTASHFQAADSISRESFHRYVQGLDIQRNFPAIATINFAQYVTDKDRDAFERQMRSSAVRQLGYPEFQILPAGRRAHYTVITLLEPVYGARTKFGFDLSARAASDNALAEARDKGVLTSSGMPIQLPESPTQFGMPLRLPVYRSDLPLNTVAERRAAYLGSVGIGFSVPRLVEAAMVDVPVHGIRVRLYSVPSGMKAQGGQPAGHLLFDSLETGQGRLPPEAHVQLSLPLNFNGRVWQAYFDAPRAALFSTFDAYLPWLAALVGFVSTLLMYALFHAQVSSRRRALQMARDMTRELRDSQARLQLSHQRLRRLAAHAEQIKEEERKRIAREIHDDLGQSLLALRIEADLLANRTAHRHPKLYARASATLRQIDDTIRSVRNIINDLRPNVLDLGLSAAVEWQVTQFRKRSGIACDVVDPDGAPELDDRCGVALFRVLQESLSNILQHARATHVRVELRHLGGTLKMTITDNGIGLHDSSRNKTGSFGLVGMEERMSLLGGDCSILSRPHGGTTVTVTVPVAWRVAPVQLGEFASH</sequence>
<dbReference type="Gene3D" id="3.30.450.350">
    <property type="entry name" value="CHASE domain"/>
    <property type="match status" value="1"/>
</dbReference>
<evidence type="ECO:0000256" key="1">
    <source>
        <dbReference type="ARBA" id="ARBA00004370"/>
    </source>
</evidence>
<keyword evidence="4 11" id="KW-0418">Kinase</keyword>
<dbReference type="InterPro" id="IPR005467">
    <property type="entry name" value="His_kinase_dom"/>
</dbReference>
<keyword evidence="12" id="KW-1185">Reference proteome</keyword>
<dbReference type="CDD" id="cd16917">
    <property type="entry name" value="HATPase_UhpB-NarQ-NarX-like"/>
    <property type="match status" value="1"/>
</dbReference>
<evidence type="ECO:0000256" key="7">
    <source>
        <dbReference type="ARBA" id="ARBA00023136"/>
    </source>
</evidence>
<dbReference type="InterPro" id="IPR036890">
    <property type="entry name" value="HATPase_C_sf"/>
</dbReference>
<evidence type="ECO:0000256" key="6">
    <source>
        <dbReference type="ARBA" id="ARBA00023012"/>
    </source>
</evidence>
<dbReference type="OrthoDB" id="8527411at2"/>
<dbReference type="Pfam" id="PF02518">
    <property type="entry name" value="HATPase_c"/>
    <property type="match status" value="1"/>
</dbReference>
<feature type="domain" description="Histidine kinase" evidence="9">
    <location>
        <begin position="402"/>
        <end position="593"/>
    </location>
</feature>
<dbReference type="InterPro" id="IPR006189">
    <property type="entry name" value="CHASE_dom"/>
</dbReference>
<name>A0A562R8H5_9BURK</name>
<dbReference type="Pfam" id="PF07730">
    <property type="entry name" value="HisKA_3"/>
    <property type="match status" value="1"/>
</dbReference>
<dbReference type="PANTHER" id="PTHR24421:SF59">
    <property type="entry name" value="OXYGEN SENSOR HISTIDINE KINASE NREB"/>
    <property type="match status" value="1"/>
</dbReference>
<dbReference type="Pfam" id="PF03924">
    <property type="entry name" value="CHASE"/>
    <property type="match status" value="1"/>
</dbReference>
<evidence type="ECO:0000256" key="4">
    <source>
        <dbReference type="ARBA" id="ARBA00022777"/>
    </source>
</evidence>
<feature type="transmembrane region" description="Helical" evidence="8">
    <location>
        <begin position="18"/>
        <end position="37"/>
    </location>
</feature>
<dbReference type="SMART" id="SM01079">
    <property type="entry name" value="CHASE"/>
    <property type="match status" value="1"/>
</dbReference>
<dbReference type="PROSITE" id="PS50109">
    <property type="entry name" value="HIS_KIN"/>
    <property type="match status" value="1"/>
</dbReference>